<comment type="caution">
    <text evidence="2">The sequence shown here is derived from an EMBL/GenBank/DDBJ whole genome shotgun (WGS) entry which is preliminary data.</text>
</comment>
<reference evidence="2 3" key="1">
    <citation type="submission" date="2018-11" db="EMBL/GenBank/DDBJ databases">
        <title>Flavobacterium sp. nov., YIM 102796 draft genome.</title>
        <authorList>
            <person name="Li G."/>
            <person name="Jiang Y."/>
        </authorList>
    </citation>
    <scope>NUCLEOTIDE SEQUENCE [LARGE SCALE GENOMIC DNA]</scope>
    <source>
        <strain evidence="2 3">YIM 102796</strain>
    </source>
</reference>
<keyword evidence="1" id="KW-1133">Transmembrane helix</keyword>
<keyword evidence="3" id="KW-1185">Reference proteome</keyword>
<dbReference type="Proteomes" id="UP000268372">
    <property type="component" value="Unassembled WGS sequence"/>
</dbReference>
<feature type="transmembrane region" description="Helical" evidence="1">
    <location>
        <begin position="7"/>
        <end position="24"/>
    </location>
</feature>
<dbReference type="Pfam" id="PF13858">
    <property type="entry name" value="DUF4199"/>
    <property type="match status" value="1"/>
</dbReference>
<name>A0A3P1B7Q2_9FLAO</name>
<dbReference type="OrthoDB" id="5766000at2"/>
<feature type="transmembrane region" description="Helical" evidence="1">
    <location>
        <begin position="137"/>
        <end position="155"/>
    </location>
</feature>
<protein>
    <submittedName>
        <fullName evidence="2">DUF4199 family protein</fullName>
    </submittedName>
</protein>
<accession>A0A3P1B7Q2</accession>
<feature type="transmembrane region" description="Helical" evidence="1">
    <location>
        <begin position="36"/>
        <end position="57"/>
    </location>
</feature>
<keyword evidence="1" id="KW-0812">Transmembrane</keyword>
<dbReference type="InterPro" id="IPR025250">
    <property type="entry name" value="DUF4199"/>
</dbReference>
<dbReference type="AlphaFoldDB" id="A0A3P1B7Q2"/>
<dbReference type="EMBL" id="RQTJ01000001">
    <property type="protein sequence ID" value="RRA97078.1"/>
    <property type="molecule type" value="Genomic_DNA"/>
</dbReference>
<keyword evidence="1" id="KW-0472">Membrane</keyword>
<evidence type="ECO:0000313" key="2">
    <source>
        <dbReference type="EMBL" id="RRA97078.1"/>
    </source>
</evidence>
<sequence length="173" mass="19783">MSNIGIELKWAAIITAFTCLWAALESTLGYHKDFSNIMVTAFIYYIILTFLWAFAFIDKKKSLGKNAAWEFKTAFKFGLFLTGLTTLLSPIAQYIIYETISPDYFNNIIEYQFAKGKQTRESLELIHNMNFTLRQGVMNALSLGVIYSALYAWVFKTKPNTIAPTVINTKKKK</sequence>
<organism evidence="2 3">
    <name type="scientific">Paenimyroides viscosum</name>
    <dbReference type="NCBI Taxonomy" id="2488729"/>
    <lineage>
        <taxon>Bacteria</taxon>
        <taxon>Pseudomonadati</taxon>
        <taxon>Bacteroidota</taxon>
        <taxon>Flavobacteriia</taxon>
        <taxon>Flavobacteriales</taxon>
        <taxon>Flavobacteriaceae</taxon>
        <taxon>Paenimyroides</taxon>
    </lineage>
</organism>
<evidence type="ECO:0000313" key="3">
    <source>
        <dbReference type="Proteomes" id="UP000268372"/>
    </source>
</evidence>
<proteinExistence type="predicted"/>
<feature type="transmembrane region" description="Helical" evidence="1">
    <location>
        <begin position="77"/>
        <end position="97"/>
    </location>
</feature>
<dbReference type="RefSeq" id="WP_124898001.1">
    <property type="nucleotide sequence ID" value="NZ_RQTJ01000001.1"/>
</dbReference>
<gene>
    <name evidence="2" type="ORF">EG242_00700</name>
</gene>
<evidence type="ECO:0000256" key="1">
    <source>
        <dbReference type="SAM" id="Phobius"/>
    </source>
</evidence>